<feature type="transmembrane region" description="Helical" evidence="6">
    <location>
        <begin position="40"/>
        <end position="63"/>
    </location>
</feature>
<gene>
    <name evidence="8" type="ORF">K444DRAFT_487847</name>
</gene>
<dbReference type="EMBL" id="KZ613803">
    <property type="protein sequence ID" value="PMD59807.1"/>
    <property type="molecule type" value="Genomic_DNA"/>
</dbReference>
<dbReference type="RefSeq" id="XP_024736711.1">
    <property type="nucleotide sequence ID" value="XM_024873150.1"/>
</dbReference>
<dbReference type="OrthoDB" id="16679at2759"/>
<feature type="compositionally biased region" description="Basic and acidic residues" evidence="7">
    <location>
        <begin position="7"/>
        <end position="30"/>
    </location>
</feature>
<evidence type="ECO:0000313" key="8">
    <source>
        <dbReference type="EMBL" id="PMD59807.1"/>
    </source>
</evidence>
<proteinExistence type="inferred from homology"/>
<feature type="non-terminal residue" evidence="8">
    <location>
        <position position="64"/>
    </location>
</feature>
<evidence type="ECO:0000256" key="7">
    <source>
        <dbReference type="SAM" id="MobiDB-lite"/>
    </source>
</evidence>
<comment type="function">
    <text evidence="6">Interacts with target proteins during translocation into the lumen of the endoplasmic reticulum. Protects unfolded target proteins against degradation and facilitate correct glycosylation.</text>
</comment>
<dbReference type="GeneID" id="36581230"/>
<comment type="similarity">
    <text evidence="1 6">Belongs to the RAMP4 family.</text>
</comment>
<sequence>QTPQQRKANEKFKKSQDAKRGKPASEIKKKEDFKSPISPLWLGLLGFVVFGGLIFELLSRIFLR</sequence>
<name>A0A2J6T9U9_9HELO</name>
<dbReference type="Proteomes" id="UP000235371">
    <property type="component" value="Unassembled WGS sequence"/>
</dbReference>
<feature type="non-terminal residue" evidence="8">
    <location>
        <position position="1"/>
    </location>
</feature>
<evidence type="ECO:0000256" key="2">
    <source>
        <dbReference type="ARBA" id="ARBA00022692"/>
    </source>
</evidence>
<dbReference type="AlphaFoldDB" id="A0A2J6T9U9"/>
<keyword evidence="4 6" id="KW-1133">Transmembrane helix</keyword>
<comment type="subcellular location">
    <subcellularLocation>
        <location evidence="6">Membrane</location>
        <topology evidence="6">Single-pass membrane protein</topology>
    </subcellularLocation>
    <subcellularLocation>
        <location evidence="6">Endoplasmic reticulum membrane</location>
        <topology evidence="6">Single-pass membrane protein</topology>
    </subcellularLocation>
</comment>
<dbReference type="InParanoid" id="A0A2J6T9U9"/>
<dbReference type="FunCoup" id="A0A2J6T9U9">
    <property type="interactions" value="19"/>
</dbReference>
<feature type="region of interest" description="Disordered" evidence="7">
    <location>
        <begin position="1"/>
        <end position="30"/>
    </location>
</feature>
<reference evidence="8 9" key="1">
    <citation type="submission" date="2016-04" db="EMBL/GenBank/DDBJ databases">
        <title>A degradative enzymes factory behind the ericoid mycorrhizal symbiosis.</title>
        <authorList>
            <consortium name="DOE Joint Genome Institute"/>
            <person name="Martino E."/>
            <person name="Morin E."/>
            <person name="Grelet G."/>
            <person name="Kuo A."/>
            <person name="Kohler A."/>
            <person name="Daghino S."/>
            <person name="Barry K."/>
            <person name="Choi C."/>
            <person name="Cichocki N."/>
            <person name="Clum A."/>
            <person name="Copeland A."/>
            <person name="Hainaut M."/>
            <person name="Haridas S."/>
            <person name="Labutti K."/>
            <person name="Lindquist E."/>
            <person name="Lipzen A."/>
            <person name="Khouja H.-R."/>
            <person name="Murat C."/>
            <person name="Ohm R."/>
            <person name="Olson A."/>
            <person name="Spatafora J."/>
            <person name="Veneault-Fourrey C."/>
            <person name="Henrissat B."/>
            <person name="Grigoriev I."/>
            <person name="Martin F."/>
            <person name="Perotto S."/>
        </authorList>
    </citation>
    <scope>NUCLEOTIDE SEQUENCE [LARGE SCALE GENOMIC DNA]</scope>
    <source>
        <strain evidence="8 9">E</strain>
    </source>
</reference>
<dbReference type="InterPro" id="IPR010580">
    <property type="entry name" value="ER_stress-assoc"/>
</dbReference>
<keyword evidence="2 6" id="KW-0812">Transmembrane</keyword>
<accession>A0A2J6T9U9</accession>
<evidence type="ECO:0000256" key="1">
    <source>
        <dbReference type="ARBA" id="ARBA00005500"/>
    </source>
</evidence>
<evidence type="ECO:0000256" key="3">
    <source>
        <dbReference type="ARBA" id="ARBA00022824"/>
    </source>
</evidence>
<keyword evidence="3 6" id="KW-0256">Endoplasmic reticulum</keyword>
<organism evidence="8 9">
    <name type="scientific">Hyaloscypha bicolor E</name>
    <dbReference type="NCBI Taxonomy" id="1095630"/>
    <lineage>
        <taxon>Eukaryota</taxon>
        <taxon>Fungi</taxon>
        <taxon>Dikarya</taxon>
        <taxon>Ascomycota</taxon>
        <taxon>Pezizomycotina</taxon>
        <taxon>Leotiomycetes</taxon>
        <taxon>Helotiales</taxon>
        <taxon>Hyaloscyphaceae</taxon>
        <taxon>Hyaloscypha</taxon>
        <taxon>Hyaloscypha bicolor</taxon>
    </lineage>
</organism>
<keyword evidence="5 6" id="KW-0472">Membrane</keyword>
<evidence type="ECO:0000256" key="5">
    <source>
        <dbReference type="ARBA" id="ARBA00023136"/>
    </source>
</evidence>
<keyword evidence="9" id="KW-1185">Reference proteome</keyword>
<evidence type="ECO:0000313" key="9">
    <source>
        <dbReference type="Proteomes" id="UP000235371"/>
    </source>
</evidence>
<dbReference type="GO" id="GO:0005789">
    <property type="term" value="C:endoplasmic reticulum membrane"/>
    <property type="evidence" value="ECO:0007669"/>
    <property type="project" value="UniProtKB-SubCell"/>
</dbReference>
<protein>
    <recommendedName>
        <fullName evidence="6">Stress-associated endoplasmic reticulum protein</fullName>
    </recommendedName>
</protein>
<evidence type="ECO:0000256" key="4">
    <source>
        <dbReference type="ARBA" id="ARBA00022989"/>
    </source>
</evidence>
<evidence type="ECO:0000256" key="6">
    <source>
        <dbReference type="RuleBase" id="RU364120"/>
    </source>
</evidence>
<dbReference type="Pfam" id="PF06624">
    <property type="entry name" value="RAMP4"/>
    <property type="match status" value="1"/>
</dbReference>